<evidence type="ECO:0000256" key="10">
    <source>
        <dbReference type="ARBA" id="ARBA00031323"/>
    </source>
</evidence>
<dbReference type="Proteomes" id="UP001596540">
    <property type="component" value="Unassembled WGS sequence"/>
</dbReference>
<gene>
    <name evidence="12" type="ORF">ACFQRF_05250</name>
</gene>
<organism evidence="12 13">
    <name type="scientific">Marinactinospora rubrisoli</name>
    <dbReference type="NCBI Taxonomy" id="2715399"/>
    <lineage>
        <taxon>Bacteria</taxon>
        <taxon>Bacillati</taxon>
        <taxon>Actinomycetota</taxon>
        <taxon>Actinomycetes</taxon>
        <taxon>Streptosporangiales</taxon>
        <taxon>Nocardiopsidaceae</taxon>
        <taxon>Marinactinospora</taxon>
    </lineage>
</organism>
<evidence type="ECO:0000313" key="12">
    <source>
        <dbReference type="EMBL" id="MFC7327142.1"/>
    </source>
</evidence>
<dbReference type="EC" id="2.1.1.77" evidence="3"/>
<evidence type="ECO:0000313" key="13">
    <source>
        <dbReference type="Proteomes" id="UP001596540"/>
    </source>
</evidence>
<protein>
    <recommendedName>
        <fullName evidence="4">Protein-L-isoaspartate O-methyltransferase</fullName>
        <ecNumber evidence="3">2.1.1.77</ecNumber>
    </recommendedName>
    <alternativeName>
        <fullName evidence="11">L-isoaspartyl protein carboxyl methyltransferase</fullName>
    </alternativeName>
    <alternativeName>
        <fullName evidence="9">Protein L-isoaspartyl methyltransferase</fullName>
    </alternativeName>
    <alternativeName>
        <fullName evidence="10">Protein-beta-aspartate methyltransferase</fullName>
    </alternativeName>
</protein>
<dbReference type="EMBL" id="JBHTBH010000002">
    <property type="protein sequence ID" value="MFC7327142.1"/>
    <property type="molecule type" value="Genomic_DNA"/>
</dbReference>
<evidence type="ECO:0000256" key="3">
    <source>
        <dbReference type="ARBA" id="ARBA00011890"/>
    </source>
</evidence>
<evidence type="ECO:0000256" key="8">
    <source>
        <dbReference type="ARBA" id="ARBA00022691"/>
    </source>
</evidence>
<evidence type="ECO:0000256" key="2">
    <source>
        <dbReference type="ARBA" id="ARBA00005369"/>
    </source>
</evidence>
<keyword evidence="5" id="KW-0963">Cytoplasm</keyword>
<dbReference type="RefSeq" id="WP_379869313.1">
    <property type="nucleotide sequence ID" value="NZ_JBHTBH010000002.1"/>
</dbReference>
<dbReference type="Gene3D" id="3.40.50.150">
    <property type="entry name" value="Vaccinia Virus protein VP39"/>
    <property type="match status" value="1"/>
</dbReference>
<keyword evidence="13" id="KW-1185">Reference proteome</keyword>
<evidence type="ECO:0000256" key="4">
    <source>
        <dbReference type="ARBA" id="ARBA00013346"/>
    </source>
</evidence>
<reference evidence="13" key="1">
    <citation type="journal article" date="2019" name="Int. J. Syst. Evol. Microbiol.">
        <title>The Global Catalogue of Microorganisms (GCM) 10K type strain sequencing project: providing services to taxonomists for standard genome sequencing and annotation.</title>
        <authorList>
            <consortium name="The Broad Institute Genomics Platform"/>
            <consortium name="The Broad Institute Genome Sequencing Center for Infectious Disease"/>
            <person name="Wu L."/>
            <person name="Ma J."/>
        </authorList>
    </citation>
    <scope>NUCLEOTIDE SEQUENCE [LARGE SCALE GENOMIC DNA]</scope>
    <source>
        <strain evidence="13">CGMCC 4.7382</strain>
    </source>
</reference>
<dbReference type="PANTHER" id="PTHR11579">
    <property type="entry name" value="PROTEIN-L-ISOASPARTATE O-METHYLTRANSFERASE"/>
    <property type="match status" value="1"/>
</dbReference>
<evidence type="ECO:0000256" key="9">
    <source>
        <dbReference type="ARBA" id="ARBA00030757"/>
    </source>
</evidence>
<dbReference type="SUPFAM" id="SSF53335">
    <property type="entry name" value="S-adenosyl-L-methionine-dependent methyltransferases"/>
    <property type="match status" value="1"/>
</dbReference>
<comment type="caution">
    <text evidence="12">The sequence shown here is derived from an EMBL/GenBank/DDBJ whole genome shotgun (WGS) entry which is preliminary data.</text>
</comment>
<name>A0ABW2KAY0_9ACTN</name>
<dbReference type="InterPro" id="IPR029063">
    <property type="entry name" value="SAM-dependent_MTases_sf"/>
</dbReference>
<keyword evidence="6 12" id="KW-0489">Methyltransferase</keyword>
<evidence type="ECO:0000256" key="5">
    <source>
        <dbReference type="ARBA" id="ARBA00022490"/>
    </source>
</evidence>
<comment type="subcellular location">
    <subcellularLocation>
        <location evidence="1">Cytoplasm</location>
    </subcellularLocation>
</comment>
<comment type="similarity">
    <text evidence="2">Belongs to the methyltransferase superfamily. L-isoaspartyl/D-aspartyl protein methyltransferase family.</text>
</comment>
<evidence type="ECO:0000256" key="7">
    <source>
        <dbReference type="ARBA" id="ARBA00022679"/>
    </source>
</evidence>
<evidence type="ECO:0000256" key="6">
    <source>
        <dbReference type="ARBA" id="ARBA00022603"/>
    </source>
</evidence>
<dbReference type="InterPro" id="IPR000682">
    <property type="entry name" value="PCMT"/>
</dbReference>
<dbReference type="GO" id="GO:0008168">
    <property type="term" value="F:methyltransferase activity"/>
    <property type="evidence" value="ECO:0007669"/>
    <property type="project" value="UniProtKB-KW"/>
</dbReference>
<dbReference type="CDD" id="cd02440">
    <property type="entry name" value="AdoMet_MTases"/>
    <property type="match status" value="1"/>
</dbReference>
<evidence type="ECO:0000256" key="11">
    <source>
        <dbReference type="ARBA" id="ARBA00031350"/>
    </source>
</evidence>
<dbReference type="Pfam" id="PF01135">
    <property type="entry name" value="PCMT"/>
    <property type="match status" value="1"/>
</dbReference>
<proteinExistence type="inferred from homology"/>
<dbReference type="GO" id="GO:0032259">
    <property type="term" value="P:methylation"/>
    <property type="evidence" value="ECO:0007669"/>
    <property type="project" value="UniProtKB-KW"/>
</dbReference>
<sequence>MASPGPDDLAVLARSPEWAAAFREVPREYFIPDVAEASFMTGEPSRWIDRRADPDDWRAAVYADSTILTQIDDGNTPLTEETYRPGLTLPSSSNSAPSLVARLLHLLDPYPGDRVLEIGTGTGWTAALLAARLGDGNVTTVEIDPAVAESAAQNLKRVDLAPNVIVADGTGGWPDGAPYDRVHVTCGVASIPYAWVAQTRPGGVLVMPWMHEGRGGGHTVALTVTGEEAVGRFHGLNAYMMLRGQREPMRSIDGEDRESTGTVDPRRIARGGPGLTLALAGLLPNVRIFAEEDARTDGSVRGVARERAPGESWARVDYWPAEHRSEVVQTGPRNLWDEVEAGYLTWLRWGAPSEERFGLAVTPDGQYVWLDRPDNRLDGE</sequence>
<evidence type="ECO:0000256" key="1">
    <source>
        <dbReference type="ARBA" id="ARBA00004496"/>
    </source>
</evidence>
<accession>A0ABW2KAY0</accession>
<keyword evidence="8" id="KW-0949">S-adenosyl-L-methionine</keyword>
<keyword evidence="7" id="KW-0808">Transferase</keyword>
<dbReference type="PANTHER" id="PTHR11579:SF0">
    <property type="entry name" value="PROTEIN-L-ISOASPARTATE(D-ASPARTATE) O-METHYLTRANSFERASE"/>
    <property type="match status" value="1"/>
</dbReference>